<dbReference type="Proteomes" id="UP001519309">
    <property type="component" value="Unassembled WGS sequence"/>
</dbReference>
<dbReference type="OrthoDB" id="3896938at2"/>
<organism evidence="1 3">
    <name type="scientific">Streptomyces griseochromogenes</name>
    <dbReference type="NCBI Taxonomy" id="68214"/>
    <lineage>
        <taxon>Bacteria</taxon>
        <taxon>Bacillati</taxon>
        <taxon>Actinomycetota</taxon>
        <taxon>Actinomycetes</taxon>
        <taxon>Kitasatosporales</taxon>
        <taxon>Streptomycetaceae</taxon>
        <taxon>Streptomyces</taxon>
    </lineage>
</organism>
<evidence type="ECO:0000313" key="4">
    <source>
        <dbReference type="Proteomes" id="UP001519309"/>
    </source>
</evidence>
<dbReference type="Gene3D" id="3.40.50.150">
    <property type="entry name" value="Vaccinia Virus protein VP39"/>
    <property type="match status" value="1"/>
</dbReference>
<name>A0A1B1ASK1_9ACTN</name>
<dbReference type="RefSeq" id="WP_067300817.1">
    <property type="nucleotide sequence ID" value="NZ_CP016279.1"/>
</dbReference>
<evidence type="ECO:0000313" key="3">
    <source>
        <dbReference type="Proteomes" id="UP000092659"/>
    </source>
</evidence>
<evidence type="ECO:0000313" key="2">
    <source>
        <dbReference type="EMBL" id="MBP2053024.1"/>
    </source>
</evidence>
<dbReference type="KEGG" id="sgs:AVL59_07875"/>
<dbReference type="EMBL" id="CP016279">
    <property type="protein sequence ID" value="ANP49534.1"/>
    <property type="molecule type" value="Genomic_DNA"/>
</dbReference>
<dbReference type="InterPro" id="IPR029063">
    <property type="entry name" value="SAM-dependent_MTases_sf"/>
</dbReference>
<gene>
    <name evidence="1" type="ORF">AVL59_07875</name>
    <name evidence="2" type="ORF">J2Z21_006015</name>
</gene>
<dbReference type="Proteomes" id="UP000092659">
    <property type="component" value="Chromosome"/>
</dbReference>
<dbReference type="SUPFAM" id="SSF53335">
    <property type="entry name" value="S-adenosyl-L-methionine-dependent methyltransferases"/>
    <property type="match status" value="1"/>
</dbReference>
<protein>
    <submittedName>
        <fullName evidence="1">Uncharacterized protein</fullName>
    </submittedName>
</protein>
<keyword evidence="4" id="KW-1185">Reference proteome</keyword>
<reference evidence="2 4" key="2">
    <citation type="submission" date="2021-03" db="EMBL/GenBank/DDBJ databases">
        <title>Genomic Encyclopedia of Type Strains, Phase IV (KMG-IV): sequencing the most valuable type-strain genomes for metagenomic binning, comparative biology and taxonomic classification.</title>
        <authorList>
            <person name="Goeker M."/>
        </authorList>
    </citation>
    <scope>NUCLEOTIDE SEQUENCE [LARGE SCALE GENOMIC DNA]</scope>
    <source>
        <strain evidence="2 4">DSM 40499</strain>
    </source>
</reference>
<reference evidence="1 3" key="1">
    <citation type="submission" date="2016-06" db="EMBL/GenBank/DDBJ databases">
        <title>Complete genome sequence of Streptomyces griseochromogenes ATCC 14511, the Blasticidin S producer.</title>
        <authorList>
            <person name="Wu L."/>
        </authorList>
    </citation>
    <scope>NUCLEOTIDE SEQUENCE [LARGE SCALE GENOMIC DNA]</scope>
    <source>
        <strain evidence="1 3">ATCC 14511</strain>
    </source>
</reference>
<proteinExistence type="predicted"/>
<accession>A0A1B1ASK1</accession>
<dbReference type="STRING" id="68214.AVL59_07875"/>
<evidence type="ECO:0000313" key="1">
    <source>
        <dbReference type="EMBL" id="ANP49534.1"/>
    </source>
</evidence>
<dbReference type="EMBL" id="JAGGLP010000014">
    <property type="protein sequence ID" value="MBP2053024.1"/>
    <property type="molecule type" value="Genomic_DNA"/>
</dbReference>
<dbReference type="AlphaFoldDB" id="A0A1B1ASK1"/>
<sequence length="173" mass="19119">MVTTPTVLSDFMIKLPPTAHVRVAEFTHGSPDLDAARLTATPTHYEHVTGHRPTITLHHAELGATPFGDEALNGIWCARPPVFTSPEDALGALRVFHRSLMGHGLLCLDAGHPDWQGIGTADDVLTALGETGFSFVRVRDEQGHRRVLAVKKLRCCESGRPFHDRRTVLREFR</sequence>